<keyword evidence="8" id="KW-1185">Reference proteome</keyword>
<comment type="cofactor">
    <cofactor evidence="1">
        <name>pyridoxal 5'-phosphate</name>
        <dbReference type="ChEBI" id="CHEBI:597326"/>
    </cofactor>
</comment>
<dbReference type="InterPro" id="IPR043131">
    <property type="entry name" value="BCAT-like_N"/>
</dbReference>
<name>A0A6A7C7V1_9PEZI</name>
<dbReference type="InterPro" id="IPR033939">
    <property type="entry name" value="BCAT_family"/>
</dbReference>
<dbReference type="InterPro" id="IPR005786">
    <property type="entry name" value="B_amino_transII"/>
</dbReference>
<keyword evidence="3 7" id="KW-0032">Aminotransferase</keyword>
<keyword evidence="4 7" id="KW-0808">Transferase</keyword>
<sequence>MGAKFPPPPTSQLDWGTIGFAVQKVNGHVEARYSTKTGGEWSDPTFVEDPYLRVHGLATGLNYGQQCFEGIKAFRAPGDGSIHIFRPRQNVERMAKSAAFVSMPPVPTKVFMKCLEMAVARNAVFVPPHDSKAALYIRPLLFGSSAHLGLSACEDYTFVVYVNPVGVYHGTEPVAALILEDIDRTAPEGSGAYKVGGNYAPIMRFSTAARADGYNITLHLDSKTRTEIDEFSTSAFIGVKQSSESGKPVLVVPDSKNTLMSITADSACAIACSWGWTVERRAVYYQELKTFDEVMAAGTAATLVPVKSITMKSRNEAVRYGHGGQAGPITIKLLTKLKAVQSGDEKDEWGWLHQVSEP</sequence>
<proteinExistence type="inferred from homology"/>
<dbReference type="AlphaFoldDB" id="A0A6A7C7V1"/>
<dbReference type="FunFam" id="3.30.470.10:FF:000004">
    <property type="entry name" value="Branched-chain-amino-acid aminotransferase"/>
    <property type="match status" value="1"/>
</dbReference>
<dbReference type="InterPro" id="IPR001544">
    <property type="entry name" value="Aminotrans_IV"/>
</dbReference>
<dbReference type="InterPro" id="IPR043132">
    <property type="entry name" value="BCAT-like_C"/>
</dbReference>
<dbReference type="PIRSF" id="PIRSF006468">
    <property type="entry name" value="BCAT1"/>
    <property type="match status" value="1"/>
</dbReference>
<dbReference type="OrthoDB" id="409992at2759"/>
<protein>
    <submittedName>
        <fullName evidence="7">Branched-chain amino acid aminotransferase II</fullName>
    </submittedName>
</protein>
<comment type="similarity">
    <text evidence="2">Belongs to the class-IV pyridoxal-phosphate-dependent aminotransferase family.</text>
</comment>
<keyword evidence="5" id="KW-0663">Pyridoxal phosphate</keyword>
<dbReference type="Pfam" id="PF01063">
    <property type="entry name" value="Aminotran_4"/>
    <property type="match status" value="1"/>
</dbReference>
<dbReference type="NCBIfam" id="TIGR01123">
    <property type="entry name" value="ilvE_II"/>
    <property type="match status" value="1"/>
</dbReference>
<dbReference type="InterPro" id="IPR036038">
    <property type="entry name" value="Aminotransferase-like"/>
</dbReference>
<evidence type="ECO:0000256" key="5">
    <source>
        <dbReference type="ARBA" id="ARBA00022898"/>
    </source>
</evidence>
<accession>A0A6A7C7V1</accession>
<evidence type="ECO:0000256" key="4">
    <source>
        <dbReference type="ARBA" id="ARBA00022679"/>
    </source>
</evidence>
<dbReference type="Proteomes" id="UP000799421">
    <property type="component" value="Unassembled WGS sequence"/>
</dbReference>
<reference evidence="7" key="1">
    <citation type="journal article" date="2020" name="Stud. Mycol.">
        <title>101 Dothideomycetes genomes: a test case for predicting lifestyles and emergence of pathogens.</title>
        <authorList>
            <person name="Haridas S."/>
            <person name="Albert R."/>
            <person name="Binder M."/>
            <person name="Bloem J."/>
            <person name="Labutti K."/>
            <person name="Salamov A."/>
            <person name="Andreopoulos B."/>
            <person name="Baker S."/>
            <person name="Barry K."/>
            <person name="Bills G."/>
            <person name="Bluhm B."/>
            <person name="Cannon C."/>
            <person name="Castanera R."/>
            <person name="Culley D."/>
            <person name="Daum C."/>
            <person name="Ezra D."/>
            <person name="Gonzalez J."/>
            <person name="Henrissat B."/>
            <person name="Kuo A."/>
            <person name="Liang C."/>
            <person name="Lipzen A."/>
            <person name="Lutzoni F."/>
            <person name="Magnuson J."/>
            <person name="Mondo S."/>
            <person name="Nolan M."/>
            <person name="Ohm R."/>
            <person name="Pangilinan J."/>
            <person name="Park H.-J."/>
            <person name="Ramirez L."/>
            <person name="Alfaro M."/>
            <person name="Sun H."/>
            <person name="Tritt A."/>
            <person name="Yoshinaga Y."/>
            <person name="Zwiers L.-H."/>
            <person name="Turgeon B."/>
            <person name="Goodwin S."/>
            <person name="Spatafora J."/>
            <person name="Crous P."/>
            <person name="Grigoriev I."/>
        </authorList>
    </citation>
    <scope>NUCLEOTIDE SEQUENCE</scope>
    <source>
        <strain evidence="7">CBS 480.64</strain>
    </source>
</reference>
<dbReference type="CDD" id="cd01557">
    <property type="entry name" value="BCAT_beta_family"/>
    <property type="match status" value="1"/>
</dbReference>
<organism evidence="7 8">
    <name type="scientific">Piedraia hortae CBS 480.64</name>
    <dbReference type="NCBI Taxonomy" id="1314780"/>
    <lineage>
        <taxon>Eukaryota</taxon>
        <taxon>Fungi</taxon>
        <taxon>Dikarya</taxon>
        <taxon>Ascomycota</taxon>
        <taxon>Pezizomycotina</taxon>
        <taxon>Dothideomycetes</taxon>
        <taxon>Dothideomycetidae</taxon>
        <taxon>Capnodiales</taxon>
        <taxon>Piedraiaceae</taxon>
        <taxon>Piedraia</taxon>
    </lineage>
</organism>
<gene>
    <name evidence="7" type="ORF">K470DRAFT_254866</name>
</gene>
<dbReference type="Gene3D" id="3.30.470.10">
    <property type="match status" value="1"/>
</dbReference>
<dbReference type="PANTHER" id="PTHR42825:SF2">
    <property type="entry name" value="BRANCHED-CHAIN-AMINO-ACID AMINOTRANSFERASE 3, CHLOROPLASTIC-RELATED"/>
    <property type="match status" value="1"/>
</dbReference>
<evidence type="ECO:0000313" key="8">
    <source>
        <dbReference type="Proteomes" id="UP000799421"/>
    </source>
</evidence>
<dbReference type="SUPFAM" id="SSF56752">
    <property type="entry name" value="D-aminoacid aminotransferase-like PLP-dependent enzymes"/>
    <property type="match status" value="1"/>
</dbReference>
<dbReference type="GO" id="GO:0009081">
    <property type="term" value="P:branched-chain amino acid metabolic process"/>
    <property type="evidence" value="ECO:0007669"/>
    <property type="project" value="InterPro"/>
</dbReference>
<dbReference type="EMBL" id="MU005960">
    <property type="protein sequence ID" value="KAF2863564.1"/>
    <property type="molecule type" value="Genomic_DNA"/>
</dbReference>
<evidence type="ECO:0000256" key="1">
    <source>
        <dbReference type="ARBA" id="ARBA00001933"/>
    </source>
</evidence>
<evidence type="ECO:0000256" key="6">
    <source>
        <dbReference type="PIRSR" id="PIRSR006468-1"/>
    </source>
</evidence>
<evidence type="ECO:0000256" key="3">
    <source>
        <dbReference type="ARBA" id="ARBA00022576"/>
    </source>
</evidence>
<evidence type="ECO:0000256" key="2">
    <source>
        <dbReference type="ARBA" id="ARBA00009320"/>
    </source>
</evidence>
<evidence type="ECO:0000313" key="7">
    <source>
        <dbReference type="EMBL" id="KAF2863564.1"/>
    </source>
</evidence>
<dbReference type="PANTHER" id="PTHR42825">
    <property type="entry name" value="AMINO ACID AMINOTRANSFERASE"/>
    <property type="match status" value="1"/>
</dbReference>
<dbReference type="GO" id="GO:0004084">
    <property type="term" value="F:branched-chain-amino-acid transaminase activity"/>
    <property type="evidence" value="ECO:0007669"/>
    <property type="project" value="InterPro"/>
</dbReference>
<dbReference type="Gene3D" id="3.20.10.10">
    <property type="entry name" value="D-amino Acid Aminotransferase, subunit A, domain 2"/>
    <property type="match status" value="1"/>
</dbReference>
<feature type="modified residue" description="N6-(pyridoxal phosphate)lysine" evidence="6">
    <location>
        <position position="194"/>
    </location>
</feature>